<keyword evidence="2" id="KW-1185">Reference proteome</keyword>
<feature type="non-terminal residue" evidence="1">
    <location>
        <position position="1"/>
    </location>
</feature>
<dbReference type="AlphaFoldDB" id="A0AA36D1K6"/>
<accession>A0AA36D1K6</accession>
<organism evidence="1 2">
    <name type="scientific">Mesorhabditis spiculigera</name>
    <dbReference type="NCBI Taxonomy" id="96644"/>
    <lineage>
        <taxon>Eukaryota</taxon>
        <taxon>Metazoa</taxon>
        <taxon>Ecdysozoa</taxon>
        <taxon>Nematoda</taxon>
        <taxon>Chromadorea</taxon>
        <taxon>Rhabditida</taxon>
        <taxon>Rhabditina</taxon>
        <taxon>Rhabditomorpha</taxon>
        <taxon>Rhabditoidea</taxon>
        <taxon>Rhabditidae</taxon>
        <taxon>Mesorhabditinae</taxon>
        <taxon>Mesorhabditis</taxon>
    </lineage>
</organism>
<evidence type="ECO:0000313" key="1">
    <source>
        <dbReference type="EMBL" id="CAJ0578981.1"/>
    </source>
</evidence>
<dbReference type="EMBL" id="CATQJA010002655">
    <property type="protein sequence ID" value="CAJ0578981.1"/>
    <property type="molecule type" value="Genomic_DNA"/>
</dbReference>
<comment type="caution">
    <text evidence="1">The sequence shown here is derived from an EMBL/GenBank/DDBJ whole genome shotgun (WGS) entry which is preliminary data.</text>
</comment>
<reference evidence="1" key="1">
    <citation type="submission" date="2023-06" db="EMBL/GenBank/DDBJ databases">
        <authorList>
            <person name="Delattre M."/>
        </authorList>
    </citation>
    <scope>NUCLEOTIDE SEQUENCE</scope>
    <source>
        <strain evidence="1">AF72</strain>
    </source>
</reference>
<name>A0AA36D1K6_9BILA</name>
<protein>
    <submittedName>
        <fullName evidence="1">Uncharacterized protein</fullName>
    </submittedName>
</protein>
<sequence>MSRFAAIFEEHRKEEERHKQAVQAFRFHGPPHQPTFRFFSETDIDICPPPNRFKNESEKLWEQIQKREPVPSAQGIMHLHDVCFFCYGKAHKAASSRNFSLECASIGPWRGHKAQNQAGAVT</sequence>
<evidence type="ECO:0000313" key="2">
    <source>
        <dbReference type="Proteomes" id="UP001177023"/>
    </source>
</evidence>
<gene>
    <name evidence="1" type="ORF">MSPICULIGERA_LOCUS17218</name>
</gene>
<dbReference type="Proteomes" id="UP001177023">
    <property type="component" value="Unassembled WGS sequence"/>
</dbReference>
<proteinExistence type="predicted"/>